<dbReference type="InterPro" id="IPR018490">
    <property type="entry name" value="cNMP-bd_dom_sf"/>
</dbReference>
<dbReference type="RefSeq" id="WP_088560307.1">
    <property type="nucleotide sequence ID" value="NZ_FYEH01000003.1"/>
</dbReference>
<evidence type="ECO:0000313" key="3">
    <source>
        <dbReference type="Proteomes" id="UP000197065"/>
    </source>
</evidence>
<evidence type="ECO:0000313" key="2">
    <source>
        <dbReference type="EMBL" id="SNB62161.1"/>
    </source>
</evidence>
<keyword evidence="3" id="KW-1185">Reference proteome</keyword>
<dbReference type="GO" id="GO:0005829">
    <property type="term" value="C:cytosol"/>
    <property type="evidence" value="ECO:0007669"/>
    <property type="project" value="TreeGrafter"/>
</dbReference>
<protein>
    <submittedName>
        <fullName evidence="2">Cyclic nucleotide-binding domain-containing protein</fullName>
    </submittedName>
</protein>
<organism evidence="2 3">
    <name type="scientific">Arboricoccus pini</name>
    <dbReference type="NCBI Taxonomy" id="1963835"/>
    <lineage>
        <taxon>Bacteria</taxon>
        <taxon>Pseudomonadati</taxon>
        <taxon>Pseudomonadota</taxon>
        <taxon>Alphaproteobacteria</taxon>
        <taxon>Geminicoccales</taxon>
        <taxon>Geminicoccaceae</taxon>
        <taxon>Arboricoccus</taxon>
    </lineage>
</organism>
<dbReference type="CDD" id="cd00038">
    <property type="entry name" value="CAP_ED"/>
    <property type="match status" value="1"/>
</dbReference>
<dbReference type="PANTHER" id="PTHR24567">
    <property type="entry name" value="CRP FAMILY TRANSCRIPTIONAL REGULATORY PROTEIN"/>
    <property type="match status" value="1"/>
</dbReference>
<dbReference type="SMART" id="SM00100">
    <property type="entry name" value="cNMP"/>
    <property type="match status" value="1"/>
</dbReference>
<dbReference type="Gene3D" id="2.60.120.10">
    <property type="entry name" value="Jelly Rolls"/>
    <property type="match status" value="1"/>
</dbReference>
<dbReference type="InterPro" id="IPR014710">
    <property type="entry name" value="RmlC-like_jellyroll"/>
</dbReference>
<name>A0A212QRD8_9PROT</name>
<reference evidence="2 3" key="1">
    <citation type="submission" date="2017-06" db="EMBL/GenBank/DDBJ databases">
        <authorList>
            <person name="Kim H.J."/>
            <person name="Triplett B.A."/>
        </authorList>
    </citation>
    <scope>NUCLEOTIDE SEQUENCE [LARGE SCALE GENOMIC DNA]</scope>
    <source>
        <strain evidence="2 3">B29T1</strain>
    </source>
</reference>
<dbReference type="PROSITE" id="PS50042">
    <property type="entry name" value="CNMP_BINDING_3"/>
    <property type="match status" value="1"/>
</dbReference>
<dbReference type="EMBL" id="FYEH01000003">
    <property type="protein sequence ID" value="SNB62161.1"/>
    <property type="molecule type" value="Genomic_DNA"/>
</dbReference>
<evidence type="ECO:0000259" key="1">
    <source>
        <dbReference type="PROSITE" id="PS50042"/>
    </source>
</evidence>
<gene>
    <name evidence="2" type="ORF">SAMN07250955_10351</name>
</gene>
<feature type="domain" description="Cyclic nucleotide-binding" evidence="1">
    <location>
        <begin position="15"/>
        <end position="134"/>
    </location>
</feature>
<dbReference type="PANTHER" id="PTHR24567:SF74">
    <property type="entry name" value="HTH-TYPE TRANSCRIPTIONAL REGULATOR ARCR"/>
    <property type="match status" value="1"/>
</dbReference>
<dbReference type="SUPFAM" id="SSF51206">
    <property type="entry name" value="cAMP-binding domain-like"/>
    <property type="match status" value="1"/>
</dbReference>
<dbReference type="Proteomes" id="UP000197065">
    <property type="component" value="Unassembled WGS sequence"/>
</dbReference>
<accession>A0A212QRD8</accession>
<dbReference type="InterPro" id="IPR050397">
    <property type="entry name" value="Env_Response_Regulators"/>
</dbReference>
<dbReference type="Pfam" id="PF00027">
    <property type="entry name" value="cNMP_binding"/>
    <property type="match status" value="1"/>
</dbReference>
<dbReference type="InterPro" id="IPR018488">
    <property type="entry name" value="cNMP-bd_CS"/>
</dbReference>
<dbReference type="PRINTS" id="PR00103">
    <property type="entry name" value="CAMPKINASE"/>
</dbReference>
<dbReference type="PROSITE" id="PS00889">
    <property type="entry name" value="CNMP_BINDING_2"/>
    <property type="match status" value="1"/>
</dbReference>
<dbReference type="InterPro" id="IPR000595">
    <property type="entry name" value="cNMP-bd_dom"/>
</dbReference>
<dbReference type="AlphaFoldDB" id="A0A212QRD8"/>
<sequence>MSLQRDVEVLRGVPLFAKIEPAKLKLLAFTSEHIEFLDGEDICKEGELGDAAYILLDGKALVQVLTEQGRVTVATVKKNDIVGEIAILCDVPRTATVTADGRVMALRISKDGFFHLVQQFPQVAVEVMHELAARLHQTTQQLIQSAAGKAASRS</sequence>
<dbReference type="OrthoDB" id="9809206at2"/>
<dbReference type="GO" id="GO:0003700">
    <property type="term" value="F:DNA-binding transcription factor activity"/>
    <property type="evidence" value="ECO:0007669"/>
    <property type="project" value="TreeGrafter"/>
</dbReference>
<proteinExistence type="predicted"/>